<dbReference type="SMART" id="SM00028">
    <property type="entry name" value="TPR"/>
    <property type="match status" value="2"/>
</dbReference>
<reference evidence="3 4" key="1">
    <citation type="journal article" date="2011" name="J. Bacteriol.">
        <title>Complete genome sequence of seawater bacterium Glaciecola nitratireducens FR1064T.</title>
        <authorList>
            <person name="Bian F."/>
            <person name="Qin Q.L."/>
            <person name="Xie B.B."/>
            <person name="Shu Y.L."/>
            <person name="Zhang X.Y."/>
            <person name="Yu Y."/>
            <person name="Chen B."/>
            <person name="Chen X.L."/>
            <person name="Zhou B.C."/>
            <person name="Zhang Y.Z."/>
        </authorList>
    </citation>
    <scope>NUCLEOTIDE SEQUENCE [LARGE SCALE GENOMIC DNA]</scope>
    <source>
        <strain evidence="4">JCM 12485 / KCTC 12276 / FR1064</strain>
    </source>
</reference>
<dbReference type="PROSITE" id="PS50005">
    <property type="entry name" value="TPR"/>
    <property type="match status" value="1"/>
</dbReference>
<accession>G4QNX1</accession>
<feature type="repeat" description="TPR" evidence="1">
    <location>
        <begin position="262"/>
        <end position="295"/>
    </location>
</feature>
<dbReference type="EMBL" id="CP003060">
    <property type="protein sequence ID" value="AEP31679.1"/>
    <property type="molecule type" value="Genomic_DNA"/>
</dbReference>
<feature type="chain" id="PRO_5003467990" evidence="2">
    <location>
        <begin position="28"/>
        <end position="432"/>
    </location>
</feature>
<keyword evidence="2" id="KW-0732">Signal</keyword>
<evidence type="ECO:0000313" key="3">
    <source>
        <dbReference type="EMBL" id="AEP31679.1"/>
    </source>
</evidence>
<name>G4QNX1_GLANF</name>
<feature type="signal peptide" evidence="2">
    <location>
        <begin position="1"/>
        <end position="27"/>
    </location>
</feature>
<dbReference type="InterPro" id="IPR019734">
    <property type="entry name" value="TPR_rpt"/>
</dbReference>
<dbReference type="AlphaFoldDB" id="G4QNX1"/>
<dbReference type="STRING" id="1085623.GNIT_3585"/>
<dbReference type="SUPFAM" id="SSF48452">
    <property type="entry name" value="TPR-like"/>
    <property type="match status" value="1"/>
</dbReference>
<dbReference type="HOGENOM" id="CLU_634238_0_0_6"/>
<proteinExistence type="predicted"/>
<keyword evidence="4" id="KW-1185">Reference proteome</keyword>
<dbReference type="InterPro" id="IPR011990">
    <property type="entry name" value="TPR-like_helical_dom_sf"/>
</dbReference>
<evidence type="ECO:0000256" key="2">
    <source>
        <dbReference type="SAM" id="SignalP"/>
    </source>
</evidence>
<evidence type="ECO:0000256" key="1">
    <source>
        <dbReference type="PROSITE-ProRule" id="PRU00339"/>
    </source>
</evidence>
<keyword evidence="1" id="KW-0802">TPR repeat</keyword>
<dbReference type="Gene3D" id="1.25.40.10">
    <property type="entry name" value="Tetratricopeptide repeat domain"/>
    <property type="match status" value="2"/>
</dbReference>
<organism evidence="3 4">
    <name type="scientific">Glaciecola nitratireducens (strain JCM 12485 / KCTC 12276 / FR1064)</name>
    <dbReference type="NCBI Taxonomy" id="1085623"/>
    <lineage>
        <taxon>Bacteria</taxon>
        <taxon>Pseudomonadati</taxon>
        <taxon>Pseudomonadota</taxon>
        <taxon>Gammaproteobacteria</taxon>
        <taxon>Alteromonadales</taxon>
        <taxon>Alteromonadaceae</taxon>
        <taxon>Brumicola</taxon>
    </lineage>
</organism>
<dbReference type="Proteomes" id="UP000009282">
    <property type="component" value="Chromosome"/>
</dbReference>
<dbReference type="Gene3D" id="3.30.2420.10">
    <property type="entry name" value="TonB"/>
    <property type="match status" value="1"/>
</dbReference>
<evidence type="ECO:0000313" key="4">
    <source>
        <dbReference type="Proteomes" id="UP000009282"/>
    </source>
</evidence>
<dbReference type="KEGG" id="gni:GNIT_3585"/>
<protein>
    <submittedName>
        <fullName evidence="3">Uncharacterized protein</fullName>
    </submittedName>
</protein>
<gene>
    <name evidence="3" type="ordered locus">GNIT_3585</name>
</gene>
<dbReference type="SUPFAM" id="SSF74653">
    <property type="entry name" value="TolA/TonB C-terminal domain"/>
    <property type="match status" value="1"/>
</dbReference>
<sequence>MTSFSRRHKVLAAALATVFVGSGTATAKAMTELDESEPLTTFRQAYKEYITFIKTEKYSPYDLVQVAKQTYQLGKVKFGSRHPKTFMLQQNLANAYLEAGEYSLSAFNYEAVLNYLEETQGDESQAYYFALLDIINLLQSANNTKKLTARDLGIAQFGNHQFLGSAFKNSDPLKIKGPEFLNFGAASGSALCPCARAIDKLLEVTEELVTQMPENSLMFRGHTVRTAVSNSWTPTDYRLINVAKRFNLDAKKIEGEDTIVYIESLTYLGQAYFWKQKNKEAMAAFDKVLALLNSQKLETHPIAIIAHAHLVSLNASKKEIKKAVFHSQELAKNKAWVVKQTLLHRVSPKFPSSKLLVQNKLSVDTKSASVSLTIDISAKGQPVNIRVKKSTHCGFEKFASDAVKQWFFVPKFTNDEFVVVTDFDVTIDFIRA</sequence>